<evidence type="ECO:0000259" key="1">
    <source>
        <dbReference type="Pfam" id="PF00149"/>
    </source>
</evidence>
<name>A0A174M5W3_9ACTN</name>
<dbReference type="AlphaFoldDB" id="A0A174M5W3"/>
<dbReference type="Gene3D" id="3.60.21.10">
    <property type="match status" value="1"/>
</dbReference>
<proteinExistence type="predicted"/>
<gene>
    <name evidence="2" type="ORF">ERS852514_01619</name>
</gene>
<dbReference type="GO" id="GO:0016787">
    <property type="term" value="F:hydrolase activity"/>
    <property type="evidence" value="ECO:0007669"/>
    <property type="project" value="InterPro"/>
</dbReference>
<dbReference type="RefSeq" id="WP_055252372.1">
    <property type="nucleotide sequence ID" value="NZ_CABIXX010000033.1"/>
</dbReference>
<dbReference type="InterPro" id="IPR004843">
    <property type="entry name" value="Calcineurin-like_PHP"/>
</dbReference>
<accession>A0A174M5W3</accession>
<evidence type="ECO:0000313" key="3">
    <source>
        <dbReference type="Proteomes" id="UP000095454"/>
    </source>
</evidence>
<dbReference type="Pfam" id="PF00149">
    <property type="entry name" value="Metallophos"/>
    <property type="match status" value="1"/>
</dbReference>
<protein>
    <recommendedName>
        <fullName evidence="1">Calcineurin-like phosphoesterase domain-containing protein</fullName>
    </recommendedName>
</protein>
<dbReference type="EMBL" id="CZAQ01000033">
    <property type="protein sequence ID" value="CUP29405.1"/>
    <property type="molecule type" value="Genomic_DNA"/>
</dbReference>
<organism evidence="2 3">
    <name type="scientific">Collinsella aerofaciens</name>
    <dbReference type="NCBI Taxonomy" id="74426"/>
    <lineage>
        <taxon>Bacteria</taxon>
        <taxon>Bacillati</taxon>
        <taxon>Actinomycetota</taxon>
        <taxon>Coriobacteriia</taxon>
        <taxon>Coriobacteriales</taxon>
        <taxon>Coriobacteriaceae</taxon>
        <taxon>Collinsella</taxon>
    </lineage>
</organism>
<dbReference type="Proteomes" id="UP000095454">
    <property type="component" value="Unassembled WGS sequence"/>
</dbReference>
<dbReference type="InterPro" id="IPR029052">
    <property type="entry name" value="Metallo-depent_PP-like"/>
</dbReference>
<feature type="domain" description="Calcineurin-like phosphoesterase" evidence="1">
    <location>
        <begin position="1"/>
        <end position="213"/>
    </location>
</feature>
<evidence type="ECO:0000313" key="2">
    <source>
        <dbReference type="EMBL" id="CUP29405.1"/>
    </source>
</evidence>
<reference evidence="2 3" key="1">
    <citation type="submission" date="2015-09" db="EMBL/GenBank/DDBJ databases">
        <authorList>
            <consortium name="Pathogen Informatics"/>
        </authorList>
    </citation>
    <scope>NUCLEOTIDE SEQUENCE [LARGE SCALE GENOMIC DNA]</scope>
    <source>
        <strain evidence="2 3">2789STDY5834902</strain>
    </source>
</reference>
<sequence>MTVYVTGDIHGGVDMQKLRDWDLGDSLTSDDYLIIAGDFGFPWDFSAEECADIAWLESRPYTVLFVDGNHERFDYWAERPMELWHGGLTQRLSDTSPIRRLTRGEVFELDGSTIFTMGGATSVDKEYRIPYSSWWPQELPDERNFEEARTKLDSVGWKVDYVITHTCSTRMLSSTLYPASGWNCPAVDRLTAFFDELEDRLDYKRWYYGHFHRDANPAERHTVLYDCIVRLGDELQPWDVA</sequence>
<dbReference type="SUPFAM" id="SSF56300">
    <property type="entry name" value="Metallo-dependent phosphatases"/>
    <property type="match status" value="1"/>
</dbReference>
<dbReference type="CDD" id="cd00838">
    <property type="entry name" value="MPP_superfamily"/>
    <property type="match status" value="1"/>
</dbReference>